<dbReference type="SUPFAM" id="SSF47413">
    <property type="entry name" value="lambda repressor-like DNA-binding domains"/>
    <property type="match status" value="1"/>
</dbReference>
<dbReference type="Proteomes" id="UP001610861">
    <property type="component" value="Unassembled WGS sequence"/>
</dbReference>
<dbReference type="InterPro" id="IPR046335">
    <property type="entry name" value="LacI/GalR-like_sensor"/>
</dbReference>
<organism evidence="5 6">
    <name type="scientific">Microbacterium alkaliflavum</name>
    <dbReference type="NCBI Taxonomy" id="3248839"/>
    <lineage>
        <taxon>Bacteria</taxon>
        <taxon>Bacillati</taxon>
        <taxon>Actinomycetota</taxon>
        <taxon>Actinomycetes</taxon>
        <taxon>Micrococcales</taxon>
        <taxon>Microbacteriaceae</taxon>
        <taxon>Microbacterium</taxon>
    </lineage>
</organism>
<dbReference type="Pfam" id="PF13377">
    <property type="entry name" value="Peripla_BP_3"/>
    <property type="match status" value="1"/>
</dbReference>
<evidence type="ECO:0000313" key="5">
    <source>
        <dbReference type="EMBL" id="MFH8251832.1"/>
    </source>
</evidence>
<dbReference type="SMART" id="SM00354">
    <property type="entry name" value="HTH_LACI"/>
    <property type="match status" value="1"/>
</dbReference>
<evidence type="ECO:0000256" key="3">
    <source>
        <dbReference type="ARBA" id="ARBA00023163"/>
    </source>
</evidence>
<dbReference type="PANTHER" id="PTHR30146">
    <property type="entry name" value="LACI-RELATED TRANSCRIPTIONAL REPRESSOR"/>
    <property type="match status" value="1"/>
</dbReference>
<dbReference type="Gene3D" id="1.10.260.40">
    <property type="entry name" value="lambda repressor-like DNA-binding domains"/>
    <property type="match status" value="1"/>
</dbReference>
<dbReference type="InterPro" id="IPR028082">
    <property type="entry name" value="Peripla_BP_I"/>
</dbReference>
<dbReference type="EMBL" id="JBIQWL010000006">
    <property type="protein sequence ID" value="MFH8251832.1"/>
    <property type="molecule type" value="Genomic_DNA"/>
</dbReference>
<evidence type="ECO:0000259" key="4">
    <source>
        <dbReference type="PROSITE" id="PS50932"/>
    </source>
</evidence>
<feature type="domain" description="HTH lacI-type" evidence="4">
    <location>
        <begin position="4"/>
        <end position="58"/>
    </location>
</feature>
<name>A0ABW7QAC7_9MICO</name>
<dbReference type="Pfam" id="PF00356">
    <property type="entry name" value="LacI"/>
    <property type="match status" value="1"/>
</dbReference>
<dbReference type="SUPFAM" id="SSF53822">
    <property type="entry name" value="Periplasmic binding protein-like I"/>
    <property type="match status" value="1"/>
</dbReference>
<keyword evidence="3" id="KW-0804">Transcription</keyword>
<dbReference type="PROSITE" id="PS50932">
    <property type="entry name" value="HTH_LACI_2"/>
    <property type="match status" value="1"/>
</dbReference>
<dbReference type="RefSeq" id="WP_397557283.1">
    <property type="nucleotide sequence ID" value="NZ_JBIQWL010000006.1"/>
</dbReference>
<dbReference type="Gene3D" id="3.40.50.2300">
    <property type="match status" value="2"/>
</dbReference>
<dbReference type="InterPro" id="IPR010982">
    <property type="entry name" value="Lambda_DNA-bd_dom_sf"/>
</dbReference>
<evidence type="ECO:0000256" key="1">
    <source>
        <dbReference type="ARBA" id="ARBA00023015"/>
    </source>
</evidence>
<dbReference type="PANTHER" id="PTHR30146:SF109">
    <property type="entry name" value="HTH-TYPE TRANSCRIPTIONAL REGULATOR GALS"/>
    <property type="match status" value="1"/>
</dbReference>
<sequence>MARTGIRGVAELAGVAIGTVSNYLNHPDRVSADKAQRIQAAIDEIGFVPSNAGRQLRLGVSSVIGYISPNVSNPYVSEIAESVERRATERGVTVFLANSHRSREREDDYLAVFEQHQVLGLLVSSDGPIEDRLASVRRRGTPSVLVGQRAMSSGQPSVSIDDVSGGRQAGRHLLEIGCRRLAVVGGPLSLAQIADRFAGLSEVVRESGGATLEFIDETDRSVRGGLAVGAALMARPPELRPDGIFAVNDLLALGILRVLVGAGVGVPHDVAIIGYDDTAFAEGSVIPLTSVRGRHDSYGTAVVDMLFDVVEGRTIDEPHRVFAPDLVVRASTDGFGRR</sequence>
<protein>
    <submittedName>
        <fullName evidence="5">LacI family DNA-binding transcriptional regulator</fullName>
    </submittedName>
</protein>
<keyword evidence="1" id="KW-0805">Transcription regulation</keyword>
<dbReference type="GO" id="GO:0003677">
    <property type="term" value="F:DNA binding"/>
    <property type="evidence" value="ECO:0007669"/>
    <property type="project" value="UniProtKB-KW"/>
</dbReference>
<keyword evidence="2 5" id="KW-0238">DNA-binding</keyword>
<dbReference type="InterPro" id="IPR000843">
    <property type="entry name" value="HTH_LacI"/>
</dbReference>
<evidence type="ECO:0000313" key="6">
    <source>
        <dbReference type="Proteomes" id="UP001610861"/>
    </source>
</evidence>
<accession>A0ABW7QAC7</accession>
<keyword evidence="6" id="KW-1185">Reference proteome</keyword>
<dbReference type="CDD" id="cd01392">
    <property type="entry name" value="HTH_LacI"/>
    <property type="match status" value="1"/>
</dbReference>
<gene>
    <name evidence="5" type="ORF">ACH3VR_15810</name>
</gene>
<evidence type="ECO:0000256" key="2">
    <source>
        <dbReference type="ARBA" id="ARBA00023125"/>
    </source>
</evidence>
<proteinExistence type="predicted"/>
<reference evidence="5 6" key="1">
    <citation type="submission" date="2024-09" db="EMBL/GenBank/DDBJ databases">
        <authorList>
            <person name="Pan X."/>
        </authorList>
    </citation>
    <scope>NUCLEOTIDE SEQUENCE [LARGE SCALE GENOMIC DNA]</scope>
    <source>
        <strain evidence="5 6">B2969</strain>
    </source>
</reference>
<comment type="caution">
    <text evidence="5">The sequence shown here is derived from an EMBL/GenBank/DDBJ whole genome shotgun (WGS) entry which is preliminary data.</text>
</comment>